<dbReference type="Proteomes" id="UP000828390">
    <property type="component" value="Unassembled WGS sequence"/>
</dbReference>
<dbReference type="GO" id="GO:0005886">
    <property type="term" value="C:plasma membrane"/>
    <property type="evidence" value="ECO:0007669"/>
    <property type="project" value="UniProtKB-SubCell"/>
</dbReference>
<dbReference type="Pfam" id="PF00651">
    <property type="entry name" value="BTB"/>
    <property type="match status" value="2"/>
</dbReference>
<evidence type="ECO:0000256" key="6">
    <source>
        <dbReference type="ARBA" id="ARBA00023134"/>
    </source>
</evidence>
<dbReference type="PRINTS" id="PR00449">
    <property type="entry name" value="RASTRNSFRMNG"/>
</dbReference>
<dbReference type="SMART" id="SM00175">
    <property type="entry name" value="RAB"/>
    <property type="match status" value="1"/>
</dbReference>
<evidence type="ECO:0000313" key="12">
    <source>
        <dbReference type="Proteomes" id="UP000828390"/>
    </source>
</evidence>
<dbReference type="CDD" id="cd18300">
    <property type="entry name" value="BTB2_POZ_RhoBTB"/>
    <property type="match status" value="1"/>
</dbReference>
<sequence>MARDKIVDPIMQNVKLTVVGDGAVGKSCLLIAYTTNMFPGEYIPTVFDNYSANVMVDGKPVNLGLWDTAGQEDYDRLRPLAYPQTDVFFVCFDLSNTTSFENIESKWLPEVRHYCPGVPIILVGCKADLPKRVSIDDVMSLAKRYGLKYKETSALLQSGLKDCFDQAIREALVMQTKPKKTRGLFGSKKAGKTIPDPPVMPQTGFAPSIEIMTSTFDTDWYRMLQDPKHCDVTIVLGDKHRLDAHSLVLCAASKMFAKVLGVSKPIKNNQMKEINAIDNFTYEQLNSGAVQGIAAVYKRDDDDTTKGSPTRGHTLVELSADISAKTFVRVLEFLYTGLPHFPDASEASEEEIKELDRVAAIFKLSYLQTICQNMLTEQEFLNPSIGTYLSNETGARMKELFFNQAEGADVMFDIEGSKVYAHKCVLTARCEVMAAMFGGHFMESFSKNLTEIRIPNTTKETFVAFLEYLYTDHSPIEDSDAVGIMVLADEYGQKRLVNLCELYITKEVDRSVSKRIEKSEIDVIGILLTSQTFNAAQLEKWCLFFISSNYLAFEKRPEFPLLKGENRKHVDENRWPPVSYLKEIEEYDRKYGSNAGNNGCSVM</sequence>
<dbReference type="AlphaFoldDB" id="A0A9D4BIG0"/>
<dbReference type="InterPro" id="IPR001806">
    <property type="entry name" value="Small_GTPase"/>
</dbReference>
<organism evidence="11 12">
    <name type="scientific">Dreissena polymorpha</name>
    <name type="common">Zebra mussel</name>
    <name type="synonym">Mytilus polymorpha</name>
    <dbReference type="NCBI Taxonomy" id="45954"/>
    <lineage>
        <taxon>Eukaryota</taxon>
        <taxon>Metazoa</taxon>
        <taxon>Spiralia</taxon>
        <taxon>Lophotrochozoa</taxon>
        <taxon>Mollusca</taxon>
        <taxon>Bivalvia</taxon>
        <taxon>Autobranchia</taxon>
        <taxon>Heteroconchia</taxon>
        <taxon>Euheterodonta</taxon>
        <taxon>Imparidentia</taxon>
        <taxon>Neoheterodontei</taxon>
        <taxon>Myida</taxon>
        <taxon>Dreissenoidea</taxon>
        <taxon>Dreissenidae</taxon>
        <taxon>Dreissena</taxon>
    </lineage>
</organism>
<keyword evidence="7" id="KW-0472">Membrane</keyword>
<reference evidence="11" key="2">
    <citation type="submission" date="2020-11" db="EMBL/GenBank/DDBJ databases">
        <authorList>
            <person name="McCartney M.A."/>
            <person name="Auch B."/>
            <person name="Kono T."/>
            <person name="Mallez S."/>
            <person name="Becker A."/>
            <person name="Gohl D.M."/>
            <person name="Silverstein K.A.T."/>
            <person name="Koren S."/>
            <person name="Bechman K.B."/>
            <person name="Herman A."/>
            <person name="Abrahante J.E."/>
            <person name="Garbe J."/>
        </authorList>
    </citation>
    <scope>NUCLEOTIDE SEQUENCE</scope>
    <source>
        <strain evidence="11">Duluth1</strain>
        <tissue evidence="11">Whole animal</tissue>
    </source>
</reference>
<dbReference type="PROSITE" id="PS51419">
    <property type="entry name" value="RAB"/>
    <property type="match status" value="1"/>
</dbReference>
<keyword evidence="6" id="KW-0342">GTP-binding</keyword>
<name>A0A9D4BIG0_DREPO</name>
<evidence type="ECO:0000256" key="3">
    <source>
        <dbReference type="ARBA" id="ARBA00022475"/>
    </source>
</evidence>
<evidence type="ECO:0000256" key="4">
    <source>
        <dbReference type="ARBA" id="ARBA00022481"/>
    </source>
</evidence>
<evidence type="ECO:0000256" key="5">
    <source>
        <dbReference type="ARBA" id="ARBA00022741"/>
    </source>
</evidence>
<comment type="subcellular location">
    <subcellularLocation>
        <location evidence="1">Cell membrane</location>
        <topology evidence="1">Lipid-anchor</topology>
        <orientation evidence="1">Cytoplasmic side</orientation>
    </subcellularLocation>
</comment>
<dbReference type="InterPro" id="IPR003578">
    <property type="entry name" value="Small_GTPase_Rho"/>
</dbReference>
<feature type="domain" description="BTB" evidence="10">
    <location>
        <begin position="230"/>
        <end position="343"/>
    </location>
</feature>
<dbReference type="SMART" id="SM00225">
    <property type="entry name" value="BTB"/>
    <property type="match status" value="2"/>
</dbReference>
<dbReference type="InterPro" id="IPR000210">
    <property type="entry name" value="BTB/POZ_dom"/>
</dbReference>
<dbReference type="InterPro" id="IPR027417">
    <property type="entry name" value="P-loop_NTPase"/>
</dbReference>
<dbReference type="PROSITE" id="PS51420">
    <property type="entry name" value="RHO"/>
    <property type="match status" value="1"/>
</dbReference>
<evidence type="ECO:0000256" key="1">
    <source>
        <dbReference type="ARBA" id="ARBA00004342"/>
    </source>
</evidence>
<evidence type="ECO:0000256" key="8">
    <source>
        <dbReference type="ARBA" id="ARBA00023288"/>
    </source>
</evidence>
<evidence type="ECO:0000256" key="7">
    <source>
        <dbReference type="ARBA" id="ARBA00023136"/>
    </source>
</evidence>
<comment type="similarity">
    <text evidence="2">Belongs to the small GTPase superfamily. Rho family.</text>
</comment>
<evidence type="ECO:0000313" key="11">
    <source>
        <dbReference type="EMBL" id="KAH3696157.1"/>
    </source>
</evidence>
<dbReference type="InterPro" id="IPR005225">
    <property type="entry name" value="Small_GTP-bd"/>
</dbReference>
<dbReference type="CDD" id="cd18499">
    <property type="entry name" value="BACK_RHOBTB"/>
    <property type="match status" value="1"/>
</dbReference>
<evidence type="ECO:0000256" key="9">
    <source>
        <dbReference type="ARBA" id="ARBA00023289"/>
    </source>
</evidence>
<keyword evidence="12" id="KW-1185">Reference proteome</keyword>
<keyword evidence="5" id="KW-0547">Nucleotide-binding</keyword>
<dbReference type="PANTHER" id="PTHR24072">
    <property type="entry name" value="RHO FAMILY GTPASE"/>
    <property type="match status" value="1"/>
</dbReference>
<dbReference type="InterPro" id="IPR011333">
    <property type="entry name" value="SKP1/BTB/POZ_sf"/>
</dbReference>
<reference evidence="11" key="1">
    <citation type="journal article" date="2019" name="bioRxiv">
        <title>The Genome of the Zebra Mussel, Dreissena polymorpha: A Resource for Invasive Species Research.</title>
        <authorList>
            <person name="McCartney M.A."/>
            <person name="Auch B."/>
            <person name="Kono T."/>
            <person name="Mallez S."/>
            <person name="Zhang Y."/>
            <person name="Obille A."/>
            <person name="Becker A."/>
            <person name="Abrahante J.E."/>
            <person name="Garbe J."/>
            <person name="Badalamenti J.P."/>
            <person name="Herman A."/>
            <person name="Mangelson H."/>
            <person name="Liachko I."/>
            <person name="Sullivan S."/>
            <person name="Sone E.D."/>
            <person name="Koren S."/>
            <person name="Silverstein K.A.T."/>
            <person name="Beckman K.B."/>
            <person name="Gohl D.M."/>
        </authorList>
    </citation>
    <scope>NUCLEOTIDE SEQUENCE</scope>
    <source>
        <strain evidence="11">Duluth1</strain>
        <tissue evidence="11">Whole animal</tissue>
    </source>
</reference>
<dbReference type="Gene3D" id="3.40.50.300">
    <property type="entry name" value="P-loop containing nucleotide triphosphate hydrolases"/>
    <property type="match status" value="1"/>
</dbReference>
<dbReference type="GO" id="GO:0003924">
    <property type="term" value="F:GTPase activity"/>
    <property type="evidence" value="ECO:0007669"/>
    <property type="project" value="InterPro"/>
</dbReference>
<feature type="domain" description="BTB" evidence="10">
    <location>
        <begin position="408"/>
        <end position="478"/>
    </location>
</feature>
<dbReference type="FunFam" id="3.30.710.10:FF:000202">
    <property type="entry name" value="Predicted protein"/>
    <property type="match status" value="1"/>
</dbReference>
<evidence type="ECO:0000259" key="10">
    <source>
        <dbReference type="PROSITE" id="PS50097"/>
    </source>
</evidence>
<dbReference type="EMBL" id="JAIWYP010000016">
    <property type="protein sequence ID" value="KAH3696157.1"/>
    <property type="molecule type" value="Genomic_DNA"/>
</dbReference>
<evidence type="ECO:0000256" key="2">
    <source>
        <dbReference type="ARBA" id="ARBA00010142"/>
    </source>
</evidence>
<dbReference type="Gene3D" id="3.30.710.10">
    <property type="entry name" value="Potassium Channel Kv1.1, Chain A"/>
    <property type="match status" value="2"/>
</dbReference>
<dbReference type="SMART" id="SM00173">
    <property type="entry name" value="RAS"/>
    <property type="match status" value="1"/>
</dbReference>
<dbReference type="FunFam" id="3.40.50.300:FF:000983">
    <property type="entry name" value="Rho family GTPase"/>
    <property type="match status" value="1"/>
</dbReference>
<dbReference type="GO" id="GO:0007264">
    <property type="term" value="P:small GTPase-mediated signal transduction"/>
    <property type="evidence" value="ECO:0007669"/>
    <property type="project" value="InterPro"/>
</dbReference>
<accession>A0A9D4BIG0</accession>
<dbReference type="GO" id="GO:0005525">
    <property type="term" value="F:GTP binding"/>
    <property type="evidence" value="ECO:0007669"/>
    <property type="project" value="UniProtKB-KW"/>
</dbReference>
<gene>
    <name evidence="11" type="ORF">DPMN_083621</name>
</gene>
<keyword evidence="3" id="KW-1003">Cell membrane</keyword>
<dbReference type="NCBIfam" id="TIGR00231">
    <property type="entry name" value="small_GTP"/>
    <property type="match status" value="1"/>
</dbReference>
<protein>
    <recommendedName>
        <fullName evidence="10">BTB domain-containing protein</fullName>
    </recommendedName>
</protein>
<dbReference type="CDD" id="cd18299">
    <property type="entry name" value="BTB1_POZ_RhoBTB"/>
    <property type="match status" value="1"/>
</dbReference>
<keyword evidence="9" id="KW-0636">Prenylation</keyword>
<dbReference type="PROSITE" id="PS50097">
    <property type="entry name" value="BTB"/>
    <property type="match status" value="2"/>
</dbReference>
<keyword evidence="8" id="KW-0449">Lipoprotein</keyword>
<dbReference type="SUPFAM" id="SSF52540">
    <property type="entry name" value="P-loop containing nucleoside triphosphate hydrolases"/>
    <property type="match status" value="1"/>
</dbReference>
<comment type="caution">
    <text evidence="11">The sequence shown here is derived from an EMBL/GenBank/DDBJ whole genome shotgun (WGS) entry which is preliminary data.</text>
</comment>
<keyword evidence="4" id="KW-0488">Methylation</keyword>
<proteinExistence type="inferred from homology"/>
<dbReference type="SMART" id="SM00174">
    <property type="entry name" value="RHO"/>
    <property type="match status" value="1"/>
</dbReference>
<dbReference type="SMART" id="SM00176">
    <property type="entry name" value="RAN"/>
    <property type="match status" value="1"/>
</dbReference>
<dbReference type="Pfam" id="PF00071">
    <property type="entry name" value="Ras"/>
    <property type="match status" value="1"/>
</dbReference>
<dbReference type="PROSITE" id="PS51421">
    <property type="entry name" value="RAS"/>
    <property type="match status" value="1"/>
</dbReference>
<dbReference type="SUPFAM" id="SSF54695">
    <property type="entry name" value="POZ domain"/>
    <property type="match status" value="2"/>
</dbReference>
<dbReference type="CDD" id="cd00157">
    <property type="entry name" value="Rho"/>
    <property type="match status" value="1"/>
</dbReference>